<evidence type="ECO:0000256" key="1">
    <source>
        <dbReference type="ARBA" id="ARBA00005417"/>
    </source>
</evidence>
<feature type="domain" description="ABC transporter" evidence="5">
    <location>
        <begin position="5"/>
        <end position="234"/>
    </location>
</feature>
<comment type="similarity">
    <text evidence="1">Belongs to the ABC transporter superfamily.</text>
</comment>
<dbReference type="InterPro" id="IPR003439">
    <property type="entry name" value="ABC_transporter-like_ATP-bd"/>
</dbReference>
<dbReference type="InterPro" id="IPR050763">
    <property type="entry name" value="ABC_transporter_ATP-binding"/>
</dbReference>
<dbReference type="GO" id="GO:0016887">
    <property type="term" value="F:ATP hydrolysis activity"/>
    <property type="evidence" value="ECO:0007669"/>
    <property type="project" value="InterPro"/>
</dbReference>
<sequence length="308" mass="34837">MEASITFKAVGKAIGKKTLLADLSFGVEKGSTFVILGENGSGKSVILKLLVGLIEKDTGSVYIHGQDISTRSLETRSLCGYMPQNINLDEDLTIFDNISIHGQLHGLTSAEAKKNTLHWAELLGFTQFLKQSPYNQAFGLQRKILFARALVHDPEVLLLDEPTTGMDPHSRSTVWNILDKLHYDKTIIFATQNFTEAERYADRIAILHEGNIKMDGTLERLIETTHGLTNYRLAFTKEPPKEFMVQLEQFPRVLRPKLKGLELEFYSRERQQFFNVLRLALEHNLSDLDTSICRLRDLFIGLTEGGLE</sequence>
<keyword evidence="4" id="KW-0067">ATP-binding</keyword>
<protein>
    <recommendedName>
        <fullName evidence="5">ABC transporter domain-containing protein</fullName>
    </recommendedName>
</protein>
<dbReference type="SMART" id="SM00382">
    <property type="entry name" value="AAA"/>
    <property type="match status" value="1"/>
</dbReference>
<reference evidence="6" key="1">
    <citation type="submission" date="2018-05" db="EMBL/GenBank/DDBJ databases">
        <authorList>
            <person name="Lanie J.A."/>
            <person name="Ng W.-L."/>
            <person name="Kazmierczak K.M."/>
            <person name="Andrzejewski T.M."/>
            <person name="Davidsen T.M."/>
            <person name="Wayne K.J."/>
            <person name="Tettelin H."/>
            <person name="Glass J.I."/>
            <person name="Rusch D."/>
            <person name="Podicherti R."/>
            <person name="Tsui H.-C.T."/>
            <person name="Winkler M.E."/>
        </authorList>
    </citation>
    <scope>NUCLEOTIDE SEQUENCE</scope>
</reference>
<evidence type="ECO:0000256" key="3">
    <source>
        <dbReference type="ARBA" id="ARBA00022741"/>
    </source>
</evidence>
<dbReference type="PANTHER" id="PTHR42711">
    <property type="entry name" value="ABC TRANSPORTER ATP-BINDING PROTEIN"/>
    <property type="match status" value="1"/>
</dbReference>
<keyword evidence="2" id="KW-0813">Transport</keyword>
<dbReference type="EMBL" id="UINC01001796">
    <property type="protein sequence ID" value="SUZ88974.1"/>
    <property type="molecule type" value="Genomic_DNA"/>
</dbReference>
<dbReference type="GO" id="GO:0005524">
    <property type="term" value="F:ATP binding"/>
    <property type="evidence" value="ECO:0007669"/>
    <property type="project" value="UniProtKB-KW"/>
</dbReference>
<gene>
    <name evidence="6" type="ORF">METZ01_LOCUS41828</name>
</gene>
<accession>A0A381RCN5</accession>
<dbReference type="SUPFAM" id="SSF52540">
    <property type="entry name" value="P-loop containing nucleoside triphosphate hydrolases"/>
    <property type="match status" value="1"/>
</dbReference>
<dbReference type="InterPro" id="IPR027417">
    <property type="entry name" value="P-loop_NTPase"/>
</dbReference>
<proteinExistence type="inferred from homology"/>
<keyword evidence="3" id="KW-0547">Nucleotide-binding</keyword>
<dbReference type="AlphaFoldDB" id="A0A381RCN5"/>
<dbReference type="InterPro" id="IPR003593">
    <property type="entry name" value="AAA+_ATPase"/>
</dbReference>
<organism evidence="6">
    <name type="scientific">marine metagenome</name>
    <dbReference type="NCBI Taxonomy" id="408172"/>
    <lineage>
        <taxon>unclassified sequences</taxon>
        <taxon>metagenomes</taxon>
        <taxon>ecological metagenomes</taxon>
    </lineage>
</organism>
<dbReference type="Pfam" id="PF00005">
    <property type="entry name" value="ABC_tran"/>
    <property type="match status" value="1"/>
</dbReference>
<dbReference type="Gene3D" id="3.40.50.300">
    <property type="entry name" value="P-loop containing nucleotide triphosphate hydrolases"/>
    <property type="match status" value="1"/>
</dbReference>
<dbReference type="PANTHER" id="PTHR42711:SF5">
    <property type="entry name" value="ABC TRANSPORTER ATP-BINDING PROTEIN NATA"/>
    <property type="match status" value="1"/>
</dbReference>
<evidence type="ECO:0000313" key="6">
    <source>
        <dbReference type="EMBL" id="SUZ88974.1"/>
    </source>
</evidence>
<evidence type="ECO:0000256" key="4">
    <source>
        <dbReference type="ARBA" id="ARBA00022840"/>
    </source>
</evidence>
<name>A0A381RCN5_9ZZZZ</name>
<evidence type="ECO:0000256" key="2">
    <source>
        <dbReference type="ARBA" id="ARBA00022448"/>
    </source>
</evidence>
<dbReference type="PROSITE" id="PS50893">
    <property type="entry name" value="ABC_TRANSPORTER_2"/>
    <property type="match status" value="1"/>
</dbReference>
<evidence type="ECO:0000259" key="5">
    <source>
        <dbReference type="PROSITE" id="PS50893"/>
    </source>
</evidence>